<evidence type="ECO:0000313" key="2">
    <source>
        <dbReference type="EMBL" id="MPW16896.1"/>
    </source>
</evidence>
<dbReference type="Proteomes" id="UP000484381">
    <property type="component" value="Unassembled WGS sequence"/>
</dbReference>
<sequence length="266" mass="29453">MHTQNRVVQSSRLRRSRHQPVAESRTNRGAGSRWRAAAVTMSLGCAAASAHADYINDYVQAELGIGAAHYTTEDGRWYQQGMPGANNQLTSKPPAFSAGFTGPIISRGKWGMDWHAEYVNLGRASASCACTPRDENYNASTHQYTDKFSAPQAYFTGYGRSQGVALTIEPYYWIDGVRLGIEAGAYVHRDSWSEDIVGWQVSPAVAPQNLHVEDAYWSVAPLVGASVGNGRFTLSYRHYFMRVNSNQRAIPPLWNDADAIELKVKF</sequence>
<organism evidence="2 3">
    <name type="scientific">Paraburkholderia franconis</name>
    <dbReference type="NCBI Taxonomy" id="2654983"/>
    <lineage>
        <taxon>Bacteria</taxon>
        <taxon>Pseudomonadati</taxon>
        <taxon>Pseudomonadota</taxon>
        <taxon>Betaproteobacteria</taxon>
        <taxon>Burkholderiales</taxon>
        <taxon>Burkholderiaceae</taxon>
        <taxon>Paraburkholderia</taxon>
    </lineage>
</organism>
<name>A0A7X1N8D0_9BURK</name>
<evidence type="ECO:0000313" key="3">
    <source>
        <dbReference type="Proteomes" id="UP000484381"/>
    </source>
</evidence>
<accession>A0A7X1N8D0</accession>
<proteinExistence type="predicted"/>
<comment type="caution">
    <text evidence="2">The sequence shown here is derived from an EMBL/GenBank/DDBJ whole genome shotgun (WGS) entry which is preliminary data.</text>
</comment>
<keyword evidence="3" id="KW-1185">Reference proteome</keyword>
<feature type="region of interest" description="Disordered" evidence="1">
    <location>
        <begin position="1"/>
        <end position="31"/>
    </location>
</feature>
<reference evidence="2 3" key="1">
    <citation type="submission" date="2019-10" db="EMBL/GenBank/DDBJ databases">
        <title>Paraburkholderia sp. isolated from nodules of Mimosa pudica from Brazilian Atlantic Forest soils.</title>
        <authorList>
            <person name="Paulitsch F."/>
            <person name="Hungria M."/>
            <person name="Dall'Agnol R."/>
        </authorList>
    </citation>
    <scope>NUCLEOTIDE SEQUENCE [LARGE SCALE GENOMIC DNA]</scope>
    <source>
        <strain evidence="2 3">CNPSo 3157</strain>
    </source>
</reference>
<dbReference type="AlphaFoldDB" id="A0A7X1N8D0"/>
<dbReference type="RefSeq" id="WP_152756751.1">
    <property type="nucleotide sequence ID" value="NZ_WHNP01000006.1"/>
</dbReference>
<gene>
    <name evidence="2" type="ORF">GCT13_08120</name>
</gene>
<dbReference type="EMBL" id="WHNP01000006">
    <property type="protein sequence ID" value="MPW16896.1"/>
    <property type="molecule type" value="Genomic_DNA"/>
</dbReference>
<evidence type="ECO:0000256" key="1">
    <source>
        <dbReference type="SAM" id="MobiDB-lite"/>
    </source>
</evidence>
<protein>
    <submittedName>
        <fullName evidence="2">Uncharacterized protein</fullName>
    </submittedName>
</protein>